<keyword evidence="2 5" id="KW-0479">Metal-binding</keyword>
<dbReference type="OMA" id="LWTGGME"/>
<keyword evidence="9" id="KW-1185">Reference proteome</keyword>
<dbReference type="Gene3D" id="1.10.630.10">
    <property type="entry name" value="Cytochrome P450"/>
    <property type="match status" value="3"/>
</dbReference>
<evidence type="ECO:0000256" key="1">
    <source>
        <dbReference type="ARBA" id="ARBA00010617"/>
    </source>
</evidence>
<dbReference type="PRINTS" id="PR00463">
    <property type="entry name" value="EP450I"/>
</dbReference>
<evidence type="ECO:0000313" key="10">
    <source>
        <dbReference type="WBParaSite" id="NBR_0001536901-mRNA-1"/>
    </source>
</evidence>
<keyword evidence="5 6" id="KW-0349">Heme</keyword>
<evidence type="ECO:0000256" key="2">
    <source>
        <dbReference type="ARBA" id="ARBA00022723"/>
    </source>
</evidence>
<dbReference type="InterPro" id="IPR050182">
    <property type="entry name" value="Cytochrome_P450_fam2"/>
</dbReference>
<protein>
    <submittedName>
        <fullName evidence="10">Cytochrome P450 daf-9 (inferred by orthology to a C. elegans protein)</fullName>
    </submittedName>
</protein>
<organism evidence="10">
    <name type="scientific">Nippostrongylus brasiliensis</name>
    <name type="common">Rat hookworm</name>
    <dbReference type="NCBI Taxonomy" id="27835"/>
    <lineage>
        <taxon>Eukaryota</taxon>
        <taxon>Metazoa</taxon>
        <taxon>Ecdysozoa</taxon>
        <taxon>Nematoda</taxon>
        <taxon>Chromadorea</taxon>
        <taxon>Rhabditida</taxon>
        <taxon>Rhabditina</taxon>
        <taxon>Rhabditomorpha</taxon>
        <taxon>Strongyloidea</taxon>
        <taxon>Heligmosomidae</taxon>
        <taxon>Nippostrongylus</taxon>
    </lineage>
</organism>
<reference evidence="10" key="1">
    <citation type="submission" date="2017-02" db="UniProtKB">
        <authorList>
            <consortium name="WormBaseParasite"/>
        </authorList>
    </citation>
    <scope>IDENTIFICATION</scope>
</reference>
<accession>A0A0N4YF52</accession>
<dbReference type="Proteomes" id="UP000271162">
    <property type="component" value="Unassembled WGS sequence"/>
</dbReference>
<evidence type="ECO:0000256" key="6">
    <source>
        <dbReference type="RuleBase" id="RU000461"/>
    </source>
</evidence>
<evidence type="ECO:0000313" key="8">
    <source>
        <dbReference type="EMBL" id="VDL78964.1"/>
    </source>
</evidence>
<proteinExistence type="inferred from homology"/>
<dbReference type="GO" id="GO:0004497">
    <property type="term" value="F:monooxygenase activity"/>
    <property type="evidence" value="ECO:0007669"/>
    <property type="project" value="UniProtKB-KW"/>
</dbReference>
<comment type="similarity">
    <text evidence="1 6">Belongs to the cytochrome P450 family.</text>
</comment>
<dbReference type="InterPro" id="IPR036396">
    <property type="entry name" value="Cyt_P450_sf"/>
</dbReference>
<evidence type="ECO:0000256" key="7">
    <source>
        <dbReference type="SAM" id="Phobius"/>
    </source>
</evidence>
<dbReference type="GO" id="GO:0016705">
    <property type="term" value="F:oxidoreductase activity, acting on paired donors, with incorporation or reduction of molecular oxygen"/>
    <property type="evidence" value="ECO:0007669"/>
    <property type="project" value="InterPro"/>
</dbReference>
<evidence type="ECO:0000256" key="4">
    <source>
        <dbReference type="ARBA" id="ARBA00023033"/>
    </source>
</evidence>
<keyword evidence="7" id="KW-0472">Membrane</keyword>
<feature type="transmembrane region" description="Helical" evidence="7">
    <location>
        <begin position="20"/>
        <end position="52"/>
    </location>
</feature>
<dbReference type="GO" id="GO:0020037">
    <property type="term" value="F:heme binding"/>
    <property type="evidence" value="ECO:0007669"/>
    <property type="project" value="InterPro"/>
</dbReference>
<evidence type="ECO:0000256" key="5">
    <source>
        <dbReference type="PIRSR" id="PIRSR602401-1"/>
    </source>
</evidence>
<reference evidence="8 9" key="2">
    <citation type="submission" date="2018-11" db="EMBL/GenBank/DDBJ databases">
        <authorList>
            <consortium name="Pathogen Informatics"/>
        </authorList>
    </citation>
    <scope>NUCLEOTIDE SEQUENCE [LARGE SCALE GENOMIC DNA]</scope>
</reference>
<dbReference type="WBParaSite" id="NBR_0001536901-mRNA-1">
    <property type="protein sequence ID" value="NBR_0001536901-mRNA-1"/>
    <property type="gene ID" value="NBR_0001536901"/>
</dbReference>
<dbReference type="STRING" id="27835.A0A0N4YF52"/>
<keyword evidence="6" id="KW-0560">Oxidoreductase</keyword>
<gene>
    <name evidence="8" type="ORF">NBR_LOCUS15370</name>
</gene>
<keyword evidence="7" id="KW-0812">Transmembrane</keyword>
<comment type="cofactor">
    <cofactor evidence="5">
        <name>heme</name>
        <dbReference type="ChEBI" id="CHEBI:30413"/>
    </cofactor>
</comment>
<evidence type="ECO:0000256" key="3">
    <source>
        <dbReference type="ARBA" id="ARBA00023004"/>
    </source>
</evidence>
<dbReference type="InterPro" id="IPR002401">
    <property type="entry name" value="Cyt_P450_E_grp-I"/>
</dbReference>
<dbReference type="GO" id="GO:0005506">
    <property type="term" value="F:iron ion binding"/>
    <property type="evidence" value="ECO:0007669"/>
    <property type="project" value="InterPro"/>
</dbReference>
<dbReference type="PROSITE" id="PS00086">
    <property type="entry name" value="CYTOCHROME_P450"/>
    <property type="match status" value="1"/>
</dbReference>
<dbReference type="PANTHER" id="PTHR24300:SF375">
    <property type="entry name" value="CYTOCHROME P450 FAMILY"/>
    <property type="match status" value="1"/>
</dbReference>
<dbReference type="PANTHER" id="PTHR24300">
    <property type="entry name" value="CYTOCHROME P450 508A4-RELATED"/>
    <property type="match status" value="1"/>
</dbReference>
<keyword evidence="3 5" id="KW-0408">Iron</keyword>
<dbReference type="AlphaFoldDB" id="A0A0N4YF52"/>
<dbReference type="SUPFAM" id="SSF48264">
    <property type="entry name" value="Cytochrome P450"/>
    <property type="match status" value="1"/>
</dbReference>
<feature type="binding site" description="axial binding residue" evidence="5">
    <location>
        <position position="394"/>
    </location>
    <ligand>
        <name>heme</name>
        <dbReference type="ChEBI" id="CHEBI:30413"/>
    </ligand>
    <ligandPart>
        <name>Fe</name>
        <dbReference type="ChEBI" id="CHEBI:18248"/>
    </ligandPart>
</feature>
<sequence>MADIEKDVVQEDKELKDVAWLFGLLAIFSALLIRFFSPVCTLLIFPVAMIAFHQFYWRRRNLPPGPLPLPLVGNTLSIDMRNPAKTFSLWHAYYGPIYTVWLPHPMIVMASHEVLKDALIRNGPAFAGRPCGYVWSMFTKNMEHGDGIILCEGERWEHIREFAHKIFRPDNGIRFSREFGLGRTQMEQKIVHYVNSMVAHIDAKLQEDKQGKLDLEEPISLCVANIIQEIVLGKSYTYGDPQFRKFKNLIDAVASKPVQMVNAYPILAYLPIPALRRFKESGFALQRYFLNIIREHKERLEMDGEPRGMETTVTTLRWGIVYLLYHPTVQRRCYMEIEKIFGDDQPCYAKRKQLPYVEATIVQLIYSPLRFLDENGYFKKRPEMNPFGMGKRTCLGENLARYELFLLFTTLLQKYEFRPIGENYYRYSV</sequence>
<dbReference type="Pfam" id="PF00067">
    <property type="entry name" value="p450"/>
    <property type="match status" value="3"/>
</dbReference>
<dbReference type="EMBL" id="UYSL01021709">
    <property type="protein sequence ID" value="VDL78964.1"/>
    <property type="molecule type" value="Genomic_DNA"/>
</dbReference>
<evidence type="ECO:0000313" key="9">
    <source>
        <dbReference type="Proteomes" id="UP000271162"/>
    </source>
</evidence>
<dbReference type="PRINTS" id="PR00385">
    <property type="entry name" value="P450"/>
</dbReference>
<dbReference type="InterPro" id="IPR017972">
    <property type="entry name" value="Cyt_P450_CS"/>
</dbReference>
<name>A0A0N4YF52_NIPBR</name>
<keyword evidence="4 6" id="KW-0503">Monooxygenase</keyword>
<dbReference type="InterPro" id="IPR001128">
    <property type="entry name" value="Cyt_P450"/>
</dbReference>
<keyword evidence="7" id="KW-1133">Transmembrane helix</keyword>